<accession>A0AAE0SDJ8</accession>
<gene>
    <name evidence="1" type="ORF">CHS0354_021034</name>
</gene>
<evidence type="ECO:0000313" key="2">
    <source>
        <dbReference type="Proteomes" id="UP001195483"/>
    </source>
</evidence>
<reference evidence="1" key="3">
    <citation type="submission" date="2023-05" db="EMBL/GenBank/DDBJ databases">
        <authorList>
            <person name="Smith C.H."/>
        </authorList>
    </citation>
    <scope>NUCLEOTIDE SEQUENCE</scope>
    <source>
        <strain evidence="1">CHS0354</strain>
        <tissue evidence="1">Mantle</tissue>
    </source>
</reference>
<comment type="caution">
    <text evidence="1">The sequence shown here is derived from an EMBL/GenBank/DDBJ whole genome shotgun (WGS) entry which is preliminary data.</text>
</comment>
<name>A0AAE0SDJ8_9BIVA</name>
<reference evidence="1" key="2">
    <citation type="journal article" date="2021" name="Genome Biol. Evol.">
        <title>Developing a high-quality reference genome for a parasitic bivalve with doubly uniparental inheritance (Bivalvia: Unionida).</title>
        <authorList>
            <person name="Smith C.H."/>
        </authorList>
    </citation>
    <scope>NUCLEOTIDE SEQUENCE</scope>
    <source>
        <strain evidence="1">CHS0354</strain>
        <tissue evidence="1">Mantle</tissue>
    </source>
</reference>
<evidence type="ECO:0000313" key="1">
    <source>
        <dbReference type="EMBL" id="KAK3589713.1"/>
    </source>
</evidence>
<dbReference type="Proteomes" id="UP001195483">
    <property type="component" value="Unassembled WGS sequence"/>
</dbReference>
<proteinExistence type="predicted"/>
<keyword evidence="2" id="KW-1185">Reference proteome</keyword>
<sequence>MAKDDAGWANFMKAVKSFPEHLAADHDSLVQPDPVNTDLRIQVAVQEKEAKLLLILSSTIMKATVYLALIKELIDDIYDDDD</sequence>
<dbReference type="EMBL" id="JAEAOA010001293">
    <property type="protein sequence ID" value="KAK3589713.1"/>
    <property type="molecule type" value="Genomic_DNA"/>
</dbReference>
<protein>
    <submittedName>
        <fullName evidence="1">Uncharacterized protein</fullName>
    </submittedName>
</protein>
<dbReference type="AlphaFoldDB" id="A0AAE0SDJ8"/>
<organism evidence="1 2">
    <name type="scientific">Potamilus streckersoni</name>
    <dbReference type="NCBI Taxonomy" id="2493646"/>
    <lineage>
        <taxon>Eukaryota</taxon>
        <taxon>Metazoa</taxon>
        <taxon>Spiralia</taxon>
        <taxon>Lophotrochozoa</taxon>
        <taxon>Mollusca</taxon>
        <taxon>Bivalvia</taxon>
        <taxon>Autobranchia</taxon>
        <taxon>Heteroconchia</taxon>
        <taxon>Palaeoheterodonta</taxon>
        <taxon>Unionida</taxon>
        <taxon>Unionoidea</taxon>
        <taxon>Unionidae</taxon>
        <taxon>Ambleminae</taxon>
        <taxon>Lampsilini</taxon>
        <taxon>Potamilus</taxon>
    </lineage>
</organism>
<reference evidence="1" key="1">
    <citation type="journal article" date="2021" name="Genome Biol. Evol.">
        <title>A High-Quality Reference Genome for a Parasitic Bivalve with Doubly Uniparental Inheritance (Bivalvia: Unionida).</title>
        <authorList>
            <person name="Smith C.H."/>
        </authorList>
    </citation>
    <scope>NUCLEOTIDE SEQUENCE</scope>
    <source>
        <strain evidence="1">CHS0354</strain>
    </source>
</reference>